<keyword evidence="2" id="KW-1185">Reference proteome</keyword>
<evidence type="ECO:0000313" key="1">
    <source>
        <dbReference type="EMBL" id="STZ75550.1"/>
    </source>
</evidence>
<proteinExistence type="predicted"/>
<organism evidence="1 2">
    <name type="scientific">Bergeriella denitrificans</name>
    <name type="common">Neisseria denitrificans</name>
    <dbReference type="NCBI Taxonomy" id="494"/>
    <lineage>
        <taxon>Bacteria</taxon>
        <taxon>Pseudomonadati</taxon>
        <taxon>Pseudomonadota</taxon>
        <taxon>Betaproteobacteria</taxon>
        <taxon>Neisseriales</taxon>
        <taxon>Neisseriaceae</taxon>
        <taxon>Bergeriella</taxon>
    </lineage>
</organism>
<reference evidence="1 2" key="1">
    <citation type="submission" date="2018-06" db="EMBL/GenBank/DDBJ databases">
        <authorList>
            <consortium name="Pathogen Informatics"/>
            <person name="Doyle S."/>
        </authorList>
    </citation>
    <scope>NUCLEOTIDE SEQUENCE [LARGE SCALE GENOMIC DNA]</scope>
    <source>
        <strain evidence="1 2">NCTC10295</strain>
    </source>
</reference>
<accession>A0A378UED9</accession>
<dbReference type="AlphaFoldDB" id="A0A378UED9"/>
<dbReference type="Proteomes" id="UP000254651">
    <property type="component" value="Unassembled WGS sequence"/>
</dbReference>
<name>A0A378UED9_BERDE</name>
<protein>
    <submittedName>
        <fullName evidence="1">Phage protein</fullName>
    </submittedName>
</protein>
<gene>
    <name evidence="1" type="ORF">NCTC10295_00291</name>
</gene>
<evidence type="ECO:0000313" key="2">
    <source>
        <dbReference type="Proteomes" id="UP000254651"/>
    </source>
</evidence>
<sequence length="55" mass="5786">MPPLPAALLVPPLRPAPPASGTPQALLEHAAEFGRYVGALEQQNAAWRTWAGGIK</sequence>
<dbReference type="EMBL" id="UGQS01000001">
    <property type="protein sequence ID" value="STZ75550.1"/>
    <property type="molecule type" value="Genomic_DNA"/>
</dbReference>